<keyword evidence="1" id="KW-0472">Membrane</keyword>
<protein>
    <submittedName>
        <fullName evidence="2">Uncharacterized protein</fullName>
    </submittedName>
</protein>
<dbReference type="RefSeq" id="WP_218617841.1">
    <property type="nucleotide sequence ID" value="NZ_FRCS01000010.1"/>
</dbReference>
<keyword evidence="3" id="KW-1185">Reference proteome</keyword>
<dbReference type="AlphaFoldDB" id="A0A1M7REU8"/>
<feature type="transmembrane region" description="Helical" evidence="1">
    <location>
        <begin position="89"/>
        <end position="105"/>
    </location>
</feature>
<dbReference type="Proteomes" id="UP000184440">
    <property type="component" value="Unassembled WGS sequence"/>
</dbReference>
<feature type="transmembrane region" description="Helical" evidence="1">
    <location>
        <begin position="57"/>
        <end position="77"/>
    </location>
</feature>
<accession>A0A1M7REU8</accession>
<name>A0A1M7REU8_9ACTN</name>
<keyword evidence="1" id="KW-1133">Transmembrane helix</keyword>
<evidence type="ECO:0000313" key="2">
    <source>
        <dbReference type="EMBL" id="SHN44669.1"/>
    </source>
</evidence>
<evidence type="ECO:0000313" key="3">
    <source>
        <dbReference type="Proteomes" id="UP000184440"/>
    </source>
</evidence>
<sequence length="181" mass="19301">MLTGREETPATAGRLRQPKALPLRPMLTVIVDIEPIRSATQIHTVGPMNRKPAHLKLAVLLGFLGLARPTLSIVGAYDSGFLAKPVGPLLLTALISAVWIAAAVWRRVHSPVLTLTAAGVAYALFAILLNLSLQPFLASAEPIPPPGYIAILIFNALQGAVLGLIAWAILQVRTSSRARQQ</sequence>
<feature type="transmembrane region" description="Helical" evidence="1">
    <location>
        <begin position="112"/>
        <end position="133"/>
    </location>
</feature>
<reference evidence="2 3" key="1">
    <citation type="submission" date="2016-11" db="EMBL/GenBank/DDBJ databases">
        <authorList>
            <person name="Jaros S."/>
            <person name="Januszkiewicz K."/>
            <person name="Wedrychowicz H."/>
        </authorList>
    </citation>
    <scope>NUCLEOTIDE SEQUENCE [LARGE SCALE GENOMIC DNA]</scope>
    <source>
        <strain evidence="2 3">DSM 46144</strain>
    </source>
</reference>
<evidence type="ECO:0000256" key="1">
    <source>
        <dbReference type="SAM" id="Phobius"/>
    </source>
</evidence>
<dbReference type="EMBL" id="FRCS01000010">
    <property type="protein sequence ID" value="SHN44669.1"/>
    <property type="molecule type" value="Genomic_DNA"/>
</dbReference>
<feature type="transmembrane region" description="Helical" evidence="1">
    <location>
        <begin position="148"/>
        <end position="170"/>
    </location>
</feature>
<proteinExistence type="predicted"/>
<gene>
    <name evidence="2" type="ORF">SAMN05443668_110315</name>
</gene>
<keyword evidence="1" id="KW-0812">Transmembrane</keyword>
<organism evidence="2 3">
    <name type="scientific">Cryptosporangium aurantiacum</name>
    <dbReference type="NCBI Taxonomy" id="134849"/>
    <lineage>
        <taxon>Bacteria</taxon>
        <taxon>Bacillati</taxon>
        <taxon>Actinomycetota</taxon>
        <taxon>Actinomycetes</taxon>
        <taxon>Cryptosporangiales</taxon>
        <taxon>Cryptosporangiaceae</taxon>
        <taxon>Cryptosporangium</taxon>
    </lineage>
</organism>